<dbReference type="Proteomes" id="UP001626536">
    <property type="component" value="Plasmid pRX1"/>
</dbReference>
<organism evidence="1 2">
    <name type="scientific">Methylocapsa polymorpha</name>
    <dbReference type="NCBI Taxonomy" id="3080828"/>
    <lineage>
        <taxon>Bacteria</taxon>
        <taxon>Pseudomonadati</taxon>
        <taxon>Pseudomonadota</taxon>
        <taxon>Alphaproteobacteria</taxon>
        <taxon>Hyphomicrobiales</taxon>
        <taxon>Beijerinckiaceae</taxon>
        <taxon>Methylocapsa</taxon>
    </lineage>
</organism>
<protein>
    <recommendedName>
        <fullName evidence="3">Transposase</fullName>
    </recommendedName>
</protein>
<dbReference type="EMBL" id="CP136863">
    <property type="protein sequence ID" value="WOJ91702.1"/>
    <property type="molecule type" value="Genomic_DNA"/>
</dbReference>
<name>A0ABZ0HWQ4_9HYPH</name>
<dbReference type="RefSeq" id="WP_318655129.1">
    <property type="nucleotide sequence ID" value="NZ_CP136863.1"/>
</dbReference>
<evidence type="ECO:0000313" key="2">
    <source>
        <dbReference type="Proteomes" id="UP001626536"/>
    </source>
</evidence>
<reference evidence="1 2" key="1">
    <citation type="submission" date="2023-10" db="EMBL/GenBank/DDBJ databases">
        <title>Novel methanotroph of the genus Methylocapsa from a subarctic wetland.</title>
        <authorList>
            <person name="Belova S.E."/>
            <person name="Oshkin I.Y."/>
            <person name="Miroshnikov K."/>
            <person name="Dedysh S.N."/>
        </authorList>
    </citation>
    <scope>NUCLEOTIDE SEQUENCE [LARGE SCALE GENOMIC DNA]</scope>
    <source>
        <strain evidence="1 2">RX1</strain>
        <plasmid evidence="1 2">pRX1</plasmid>
    </source>
</reference>
<keyword evidence="2" id="KW-1185">Reference proteome</keyword>
<accession>A0ABZ0HWQ4</accession>
<keyword evidence="1" id="KW-0614">Plasmid</keyword>
<gene>
    <name evidence="1" type="ORF">RZS28_19855</name>
</gene>
<sequence>MRALSLTPAEADFLGSLLRQTILDTGSNKTAACCKRILIKLAQEHSSRRTILGPTQQQKKDGSS</sequence>
<evidence type="ECO:0000313" key="1">
    <source>
        <dbReference type="EMBL" id="WOJ91702.1"/>
    </source>
</evidence>
<geneLocation type="plasmid" evidence="1 2">
    <name>pRX1</name>
</geneLocation>
<proteinExistence type="predicted"/>
<evidence type="ECO:0008006" key="3">
    <source>
        <dbReference type="Google" id="ProtNLM"/>
    </source>
</evidence>